<dbReference type="Proteomes" id="UP000605361">
    <property type="component" value="Unassembled WGS sequence"/>
</dbReference>
<reference evidence="1" key="1">
    <citation type="submission" date="2020-11" db="EMBL/GenBank/DDBJ databases">
        <title>Whole-genome analyses of Nonomuraea sp. K274.</title>
        <authorList>
            <person name="Veyisoglu A."/>
        </authorList>
    </citation>
    <scope>NUCLEOTIDE SEQUENCE</scope>
    <source>
        <strain evidence="1">K274</strain>
    </source>
</reference>
<accession>A0A931AQT9</accession>
<dbReference type="AlphaFoldDB" id="A0A931AQT9"/>
<evidence type="ECO:0000313" key="2">
    <source>
        <dbReference type="Proteomes" id="UP000605361"/>
    </source>
</evidence>
<protein>
    <submittedName>
        <fullName evidence="1">Uncharacterized protein</fullName>
    </submittedName>
</protein>
<gene>
    <name evidence="1" type="ORF">ITP53_47785</name>
</gene>
<sequence>MPRKQLPVVTIDLPADTDGGDRAVEYLRPIDTASASIRLLAKDSVPIEVPVDEARPTWCGCSMSESLRTHLESVWPAAAATERIEFLSPIMVLRLHESHEQTRVEVLACTRLREVGAVFARVAECEFPATVTADDVVTVALKSAGNLREHVAVENQVFRNLVPGVEIENKITLRGDVSIWRLTSDLASQVGSASFPGFIPDVGNEVQRWEVFQHTFEVLSPAAESGYIAFQEQPSGAFLLKHKIFAEDTLRRVETFRHNLTVPGKDFAAFLELEYPHLTFRALRTFSRTRFDVNLESSATGHFFGIEIDEVRTAGDEHVLRQAEIAYHRSRIHDGLDITTVEPELERLTNLVDSYLARNNVDRERTFYSKLSFLRDIERRSAATLPTDS</sequence>
<dbReference type="EMBL" id="JADOGI010000267">
    <property type="protein sequence ID" value="MBF8193247.1"/>
    <property type="molecule type" value="Genomic_DNA"/>
</dbReference>
<organism evidence="1 2">
    <name type="scientific">Nonomuraea cypriaca</name>
    <dbReference type="NCBI Taxonomy" id="1187855"/>
    <lineage>
        <taxon>Bacteria</taxon>
        <taxon>Bacillati</taxon>
        <taxon>Actinomycetota</taxon>
        <taxon>Actinomycetes</taxon>
        <taxon>Streptosporangiales</taxon>
        <taxon>Streptosporangiaceae</taxon>
        <taxon>Nonomuraea</taxon>
    </lineage>
</organism>
<keyword evidence="2" id="KW-1185">Reference proteome</keyword>
<evidence type="ECO:0000313" key="1">
    <source>
        <dbReference type="EMBL" id="MBF8193247.1"/>
    </source>
</evidence>
<proteinExistence type="predicted"/>
<comment type="caution">
    <text evidence="1">The sequence shown here is derived from an EMBL/GenBank/DDBJ whole genome shotgun (WGS) entry which is preliminary data.</text>
</comment>
<dbReference type="RefSeq" id="WP_195902120.1">
    <property type="nucleotide sequence ID" value="NZ_JADOGI010000267.1"/>
</dbReference>
<name>A0A931AQT9_9ACTN</name>